<dbReference type="InterPro" id="IPR036568">
    <property type="entry name" value="GGCT-like_sf"/>
</dbReference>
<dbReference type="AlphaFoldDB" id="A0A6C2UE45"/>
<proteinExistence type="predicted"/>
<keyword evidence="1" id="KW-0808">Transferase</keyword>
<dbReference type="GO" id="GO:0016740">
    <property type="term" value="F:transferase activity"/>
    <property type="evidence" value="ECO:0007669"/>
    <property type="project" value="UniProtKB-KW"/>
</dbReference>
<accession>A0A6C2UE45</accession>
<name>A0A6C2UE45_PONDE</name>
<dbReference type="InterPro" id="IPR013024">
    <property type="entry name" value="GGCT-like"/>
</dbReference>
<dbReference type="Proteomes" id="UP000366872">
    <property type="component" value="Unassembled WGS sequence"/>
</dbReference>
<dbReference type="InterPro" id="IPR009288">
    <property type="entry name" value="AIG2-like_dom"/>
</dbReference>
<dbReference type="InterPro" id="IPR045038">
    <property type="entry name" value="AIG2-like"/>
</dbReference>
<evidence type="ECO:0000313" key="4">
    <source>
        <dbReference type="EMBL" id="VGO17644.1"/>
    </source>
</evidence>
<evidence type="ECO:0000256" key="1">
    <source>
        <dbReference type="ARBA" id="ARBA00022679"/>
    </source>
</evidence>
<feature type="domain" description="Gamma-glutamylcyclotransferase AIG2-like" evidence="3">
    <location>
        <begin position="3"/>
        <end position="108"/>
    </location>
</feature>
<dbReference type="PANTHER" id="PTHR31544:SF2">
    <property type="entry name" value="AIG2-LIKE PROTEIN D"/>
    <property type="match status" value="1"/>
</dbReference>
<evidence type="ECO:0000313" key="5">
    <source>
        <dbReference type="Proteomes" id="UP000366872"/>
    </source>
</evidence>
<dbReference type="RefSeq" id="WP_136083132.1">
    <property type="nucleotide sequence ID" value="NZ_CAAHFG010000005.1"/>
</dbReference>
<keyword evidence="5" id="KW-1185">Reference proteome</keyword>
<evidence type="ECO:0000256" key="2">
    <source>
        <dbReference type="ARBA" id="ARBA00030602"/>
    </source>
</evidence>
<dbReference type="PANTHER" id="PTHR31544">
    <property type="entry name" value="AIG2-LIKE PROTEIN D"/>
    <property type="match status" value="1"/>
</dbReference>
<dbReference type="EMBL" id="CAAHFG010000005">
    <property type="protein sequence ID" value="VGO17644.1"/>
    <property type="molecule type" value="Genomic_DNA"/>
</dbReference>
<dbReference type="Pfam" id="PF06094">
    <property type="entry name" value="GGACT"/>
    <property type="match status" value="1"/>
</dbReference>
<sequence length="131" mass="14587">MNLFAYGTLMWPEVLQAVMGRRLEGEPATLEGYTRLRVIGQHYPVIVVSLDDSVAGILYQGLTADEFGRLDAFEGEEYDRIGVCLGDAKAFAYVLSDDCRHIAAPEPWHPEQLTPGQLASFCSEYKGWSEV</sequence>
<gene>
    <name evidence="4" type="ORF">PDESU_06245</name>
</gene>
<protein>
    <recommendedName>
        <fullName evidence="2">Putative gamma-glutamylcyclotransferase</fullName>
    </recommendedName>
</protein>
<evidence type="ECO:0000259" key="3">
    <source>
        <dbReference type="Pfam" id="PF06094"/>
    </source>
</evidence>
<reference evidence="4 5" key="1">
    <citation type="submission" date="2019-04" db="EMBL/GenBank/DDBJ databases">
        <authorList>
            <person name="Van Vliet M D."/>
        </authorList>
    </citation>
    <scope>NUCLEOTIDE SEQUENCE [LARGE SCALE GENOMIC DNA]</scope>
    <source>
        <strain evidence="4 5">F1</strain>
    </source>
</reference>
<organism evidence="4 5">
    <name type="scientific">Pontiella desulfatans</name>
    <dbReference type="NCBI Taxonomy" id="2750659"/>
    <lineage>
        <taxon>Bacteria</taxon>
        <taxon>Pseudomonadati</taxon>
        <taxon>Kiritimatiellota</taxon>
        <taxon>Kiritimatiellia</taxon>
        <taxon>Kiritimatiellales</taxon>
        <taxon>Pontiellaceae</taxon>
        <taxon>Pontiella</taxon>
    </lineage>
</organism>
<dbReference type="CDD" id="cd06661">
    <property type="entry name" value="GGCT_like"/>
    <property type="match status" value="1"/>
</dbReference>
<dbReference type="SUPFAM" id="SSF110857">
    <property type="entry name" value="Gamma-glutamyl cyclotransferase-like"/>
    <property type="match status" value="1"/>
</dbReference>
<dbReference type="Gene3D" id="3.10.490.10">
    <property type="entry name" value="Gamma-glutamyl cyclotransferase-like"/>
    <property type="match status" value="1"/>
</dbReference>